<dbReference type="PANTHER" id="PTHR43383:SF2">
    <property type="entry name" value="AMIDOHYDROLASE 2 FAMILY PROTEIN"/>
    <property type="match status" value="1"/>
</dbReference>
<name>A0ABY8D6G7_9HYPH</name>
<feature type="domain" description="Amidohydrolase-related" evidence="1">
    <location>
        <begin position="254"/>
        <end position="362"/>
    </location>
</feature>
<dbReference type="PANTHER" id="PTHR43383">
    <property type="entry name" value="NODULIN 6"/>
    <property type="match status" value="1"/>
</dbReference>
<dbReference type="InterPro" id="IPR032466">
    <property type="entry name" value="Metal_Hydrolase"/>
</dbReference>
<keyword evidence="2" id="KW-0614">Plasmid</keyword>
<keyword evidence="3" id="KW-1185">Reference proteome</keyword>
<dbReference type="SUPFAM" id="SSF51556">
    <property type="entry name" value="Metallo-dependent hydrolases"/>
    <property type="match status" value="1"/>
</dbReference>
<dbReference type="Pfam" id="PF04909">
    <property type="entry name" value="Amidohydro_2"/>
    <property type="match status" value="1"/>
</dbReference>
<gene>
    <name evidence="2" type="ORF">PYH38_006418</name>
</gene>
<reference evidence="2 3" key="1">
    <citation type="submission" date="2023-03" db="EMBL/GenBank/DDBJ databases">
        <authorList>
            <person name="Kaur S."/>
            <person name="Espinosa-Saiz D."/>
            <person name="Velazquez E."/>
            <person name="Menendez E."/>
            <person name="diCenzo G.C."/>
        </authorList>
    </citation>
    <scope>NUCLEOTIDE SEQUENCE [LARGE SCALE GENOMIC DNA]</scope>
    <source>
        <strain evidence="2 3">LMG 27395</strain>
        <plasmid evidence="2 3">unnamed</plasmid>
    </source>
</reference>
<dbReference type="Proteomes" id="UP001235547">
    <property type="component" value="Plasmid unnamed"/>
</dbReference>
<sequence>MQFDVTKFRDLADYVTSLQMCSTHEHTEFESEYVRNPPDILANLFDNYIINDLAVAGADPESLRRLLAKGVDSIAIRFAGVAEAWSRAQYTGYGEAVKMIAKALYGIEEIDGLALEHNQTRYCGSPGERLTLLRNQGNLDHVQIDAMDWNIPSEALGQDFFLYDINLCRFCDGTPDFERIARTTGVDVSDLSSLERAISTIFESNGNLAVAIKSQHAYHRTLRWQVRDESSAAEALDRWRRDGPGTAAETRNCLGDWCIDLIARLAAEHKLPFKLHTGYLNGFGGFPITVSRAEMLHELLHAHPNTNFVLMHIAYPYENELVAVAKQFPNVAIDLCWAWALNPRATSEFVRRMIHAVPSHKIFAFGGDSRLPAASVGYAFQARNWLLKTLEQEINDGFIDERGAIALAHQFMNANQYAFFDIEIKKARMRSSRTMPQLNPDQAIAIFDKATHAAWNDNPGDYRV</sequence>
<organism evidence="2 3">
    <name type="scientific">Sinorhizobium numidicum</name>
    <dbReference type="NCBI Taxonomy" id="680248"/>
    <lineage>
        <taxon>Bacteria</taxon>
        <taxon>Pseudomonadati</taxon>
        <taxon>Pseudomonadota</taxon>
        <taxon>Alphaproteobacteria</taxon>
        <taxon>Hyphomicrobiales</taxon>
        <taxon>Rhizobiaceae</taxon>
        <taxon>Sinorhizobium/Ensifer group</taxon>
        <taxon>Sinorhizobium</taxon>
    </lineage>
</organism>
<dbReference type="InterPro" id="IPR006680">
    <property type="entry name" value="Amidohydro-rel"/>
</dbReference>
<proteinExistence type="predicted"/>
<dbReference type="Gene3D" id="3.20.20.140">
    <property type="entry name" value="Metal-dependent hydrolases"/>
    <property type="match status" value="1"/>
</dbReference>
<protein>
    <submittedName>
        <fullName evidence="2">Amidohydrolase family protein</fullName>
    </submittedName>
</protein>
<evidence type="ECO:0000259" key="1">
    <source>
        <dbReference type="Pfam" id="PF04909"/>
    </source>
</evidence>
<evidence type="ECO:0000313" key="2">
    <source>
        <dbReference type="EMBL" id="WEX85448.1"/>
    </source>
</evidence>
<dbReference type="EMBL" id="CP120372">
    <property type="protein sequence ID" value="WEX85448.1"/>
    <property type="molecule type" value="Genomic_DNA"/>
</dbReference>
<accession>A0ABY8D6G7</accession>
<geneLocation type="plasmid" evidence="2 3">
    <name>unnamed</name>
</geneLocation>
<evidence type="ECO:0000313" key="3">
    <source>
        <dbReference type="Proteomes" id="UP001235547"/>
    </source>
</evidence>
<dbReference type="RefSeq" id="WP_280736362.1">
    <property type="nucleotide sequence ID" value="NZ_CP120369.1"/>
</dbReference>